<sequence length="816" mass="84659">MYVDRQLAKRDLSNTDPEYALDLEVKTEGVRSIPQVLIDVFYADGISRPLPFEVRHVLTSRPAIAEADRAVAQAVEELTKTLQAHPAPVHISYDEGKLQLSVIPAGSGSAIPGAAQQYQRLQQRAVRLSSALSAMRKAAPGLRFAVTVVPSPAQGARTFSWRLTPRPDVGSLNRAQGLKEQEPSRGKVAATRSMATPLQVASAHGAATIMDAAATVAQQAAAIAAAVTTTAAPLIQLELEAGRRLVAVTPPASFLMAAAAATAAQRTARHGGVLRSLSLTRGADASDVSGGGAAAVSKGIAAADEAAAVLRRALSSANHALFRLAKRGAAGASAGKDAAALRKGDPSAYPIAQAVTLVFEAALDATRHAAATAAMSEAAAAPMPPPPRPPSGDGGGIGGSIDGLSVSELISVEPQLRSASESGSMLSSSVNAGGAYCGSTAGGCASNCEPPSPLLSKGYGSGTSADGLNPGGSWSWDWGIEPRVPGVSFPDCLSPKVRAVYDAVNRVVDTARAVTEELPRVQREVLVLVDESEAVFRKNEEQLHIMAHDMMSAGRAEKIERHRVLVCWENLLPHIKRGFAVLLYHAVLCRLRAALDRNANTISASPTLVDQVRAAVTRLMSELRRGAEQMREMVAQREVGPGGDVSADDMRECCDSSRRGSGSGSRSIMARQLNKAAAVMATAALAPVAAGVEEGEEEVQLPDAGSEIESVSVLPSTLSTGGNNAGGDTASKCRDLATGNTDVEYNGRVDSGVNDGGTDHNVSGDRAAVPADVRARRPDDAGSKPASHLQEGGCCDLPNDRMDDVVAKLRQVPPAS</sequence>
<dbReference type="InParanoid" id="D8UFH9"/>
<proteinExistence type="predicted"/>
<name>D8UFH9_VOLCA</name>
<evidence type="ECO:0000256" key="1">
    <source>
        <dbReference type="SAM" id="MobiDB-lite"/>
    </source>
</evidence>
<feature type="compositionally biased region" description="Basic and acidic residues" evidence="1">
    <location>
        <begin position="773"/>
        <end position="782"/>
    </location>
</feature>
<gene>
    <name evidence="2" type="ORF">VOLCADRAFT_98498</name>
</gene>
<evidence type="ECO:0000313" key="2">
    <source>
        <dbReference type="EMBL" id="EFJ41505.1"/>
    </source>
</evidence>
<feature type="region of interest" description="Disordered" evidence="1">
    <location>
        <begin position="747"/>
        <end position="800"/>
    </location>
</feature>
<accession>D8UFH9</accession>
<reference evidence="2 3" key="1">
    <citation type="journal article" date="2010" name="Science">
        <title>Genomic analysis of organismal complexity in the multicellular green alga Volvox carteri.</title>
        <authorList>
            <person name="Prochnik S.E."/>
            <person name="Umen J."/>
            <person name="Nedelcu A.M."/>
            <person name="Hallmann A."/>
            <person name="Miller S.M."/>
            <person name="Nishii I."/>
            <person name="Ferris P."/>
            <person name="Kuo A."/>
            <person name="Mitros T."/>
            <person name="Fritz-Laylin L.K."/>
            <person name="Hellsten U."/>
            <person name="Chapman J."/>
            <person name="Simakov O."/>
            <person name="Rensing S.A."/>
            <person name="Terry A."/>
            <person name="Pangilinan J."/>
            <person name="Kapitonov V."/>
            <person name="Jurka J."/>
            <person name="Salamov A."/>
            <person name="Shapiro H."/>
            <person name="Schmutz J."/>
            <person name="Grimwood J."/>
            <person name="Lindquist E."/>
            <person name="Lucas S."/>
            <person name="Grigoriev I.V."/>
            <person name="Schmitt R."/>
            <person name="Kirk D."/>
            <person name="Rokhsar D.S."/>
        </authorList>
    </citation>
    <scope>NUCLEOTIDE SEQUENCE [LARGE SCALE GENOMIC DNA]</scope>
    <source>
        <strain evidence="3">f. Nagariensis / Eve</strain>
    </source>
</reference>
<dbReference type="OrthoDB" id="538108at2759"/>
<protein>
    <submittedName>
        <fullName evidence="2">Uncharacterized protein</fullName>
    </submittedName>
</protein>
<organism evidence="3">
    <name type="scientific">Volvox carteri f. nagariensis</name>
    <dbReference type="NCBI Taxonomy" id="3068"/>
    <lineage>
        <taxon>Eukaryota</taxon>
        <taxon>Viridiplantae</taxon>
        <taxon>Chlorophyta</taxon>
        <taxon>core chlorophytes</taxon>
        <taxon>Chlorophyceae</taxon>
        <taxon>CS clade</taxon>
        <taxon>Chlamydomonadales</taxon>
        <taxon>Volvocaceae</taxon>
        <taxon>Volvox</taxon>
    </lineage>
</organism>
<dbReference type="Proteomes" id="UP000001058">
    <property type="component" value="Unassembled WGS sequence"/>
</dbReference>
<evidence type="ECO:0000313" key="3">
    <source>
        <dbReference type="Proteomes" id="UP000001058"/>
    </source>
</evidence>
<feature type="region of interest" description="Disordered" evidence="1">
    <location>
        <begin position="376"/>
        <end position="398"/>
    </location>
</feature>
<feature type="compositionally biased region" description="Basic and acidic residues" evidence="1">
    <location>
        <begin position="648"/>
        <end position="658"/>
    </location>
</feature>
<dbReference type="GeneID" id="9626858"/>
<dbReference type="KEGG" id="vcn:VOLCADRAFT_98498"/>
<feature type="region of interest" description="Disordered" evidence="1">
    <location>
        <begin position="638"/>
        <end position="667"/>
    </location>
</feature>
<keyword evidence="3" id="KW-1185">Reference proteome</keyword>
<dbReference type="AlphaFoldDB" id="D8UFH9"/>
<dbReference type="EMBL" id="GL378394">
    <property type="protein sequence ID" value="EFJ41505.1"/>
    <property type="molecule type" value="Genomic_DNA"/>
</dbReference>
<dbReference type="RefSeq" id="XP_002957450.1">
    <property type="nucleotide sequence ID" value="XM_002957404.1"/>
</dbReference>